<dbReference type="Pfam" id="PF17967">
    <property type="entry name" value="Pullulanase_N2"/>
    <property type="match status" value="1"/>
</dbReference>
<sequence>MTFTYTLTCTLDTTAALPPVAGSEEQRAYWVTPTTLAWPLSLLPRGMDREVVVTDAGDPLPDSGLAMRLITAPDGGAAAIHGRILGADGMPAPTVTPLRIVGNLPGDVLAAHPHLEGYIALSATDAAGTPLLDDDAVTSALTGQVAIAQYVGVPDPSETADVSGAHLDAFTGVQTAILLDHLYAETATRAELGVTFADGCPSFALWAPTAQAVTLLTWETGDPLGSVPEVPGPPRRTPAVRSGDGRWVVANRPDSPAASAASTPGHEAGTSRPGAPITAGCQYLWEVRVYVPSTRRVETNIVTDPYSTALTTDSTRSVAVDLADPHLAPERWAATRAPAVRNDSARSIYELHLRDFSAADETVPPELRGTYRAFTVADSAGVRHLAELARAGMNTIHLLPTFDIATIPEHRGSQRSPNIPDGAHPASTDQQAAIAEVADDDAYNWGYDPLHWGAPEGSYATEDHQDGGARVVEFREMVGALHGLGLQVVLDQVYNHTAACGQDPRSVLDRVVPGYYHRLDAVGRVTSSTCCANTATENALCARLMVDSVVRWARWYRVDGFRFDLMGHHPRAVMERVRAALDELTLEADGVDGRSIYLYGEGWNFGEVAGNALFVQATQGQLDGTGIGAFNDRLRDAVHGGGAFDSDHRVFQGFGTGLLTQPSGLDHRSWNEQSADLAHRTDLVRLGLAGNLKDYVMTISDGSVRRGIDLIHNGAPAAFASHPQENVNYVDAHDNETLYDLLAYKLPQGMPVAERVRMNTVCLATVALAQSPAFWSAGTELLRSKSLDRDSYNSGDWFNAIDFTGQSNGFGRGLPPASRNEGSWGIQGPLLQDDWLRPSPEEIAAARSQALDLLRLRASTPLFSLGSARLIQDKLSFPGAGFGAPAGVIVMLIDDTRGGSDVDPELDAVLTVFNASGQTLTQPLPELAGRNFRLSPIQAEGADEVVRRTGFDRASGTISVPARTVAVLVQRQAA</sequence>
<reference evidence="5 6" key="1">
    <citation type="submission" date="2016-12" db="EMBL/GenBank/DDBJ databases">
        <title>Genomic comparison of strains in the 'Actinomyces naeslundii' group.</title>
        <authorList>
            <person name="Mughal S.R."/>
            <person name="Do T."/>
            <person name="Gilbert S.C."/>
            <person name="Witherden E.A."/>
            <person name="Didelot X."/>
            <person name="Beighton D."/>
        </authorList>
    </citation>
    <scope>NUCLEOTIDE SEQUENCE [LARGE SCALE GENOMIC DNA]</scope>
    <source>
        <strain evidence="5 6">P6N</strain>
    </source>
</reference>
<feature type="domain" description="Pullulanase N2" evidence="4">
    <location>
        <begin position="26"/>
        <end position="180"/>
    </location>
</feature>
<dbReference type="Gene3D" id="3.20.20.80">
    <property type="entry name" value="Glycosidases"/>
    <property type="match status" value="1"/>
</dbReference>
<comment type="similarity">
    <text evidence="1">Belongs to the glycosyl hydrolase 13 family.</text>
</comment>
<evidence type="ECO:0000259" key="4">
    <source>
        <dbReference type="Pfam" id="PF17967"/>
    </source>
</evidence>
<dbReference type="CDD" id="cd11341">
    <property type="entry name" value="AmyAc_Pullulanase_LD-like"/>
    <property type="match status" value="1"/>
</dbReference>
<dbReference type="GO" id="GO:0051060">
    <property type="term" value="F:pullulanase activity"/>
    <property type="evidence" value="ECO:0007669"/>
    <property type="project" value="InterPro"/>
</dbReference>
<proteinExistence type="inferred from homology"/>
<dbReference type="GO" id="GO:0005975">
    <property type="term" value="P:carbohydrate metabolic process"/>
    <property type="evidence" value="ECO:0007669"/>
    <property type="project" value="InterPro"/>
</dbReference>
<dbReference type="RefSeq" id="WP_075417875.1">
    <property type="nucleotide sequence ID" value="NZ_MSKL01000012.1"/>
</dbReference>
<dbReference type="InterPro" id="IPR013780">
    <property type="entry name" value="Glyco_hydro_b"/>
</dbReference>
<evidence type="ECO:0000256" key="1">
    <source>
        <dbReference type="ARBA" id="ARBA00008061"/>
    </source>
</evidence>
<dbReference type="Gene3D" id="2.60.40.10">
    <property type="entry name" value="Immunoglobulins"/>
    <property type="match status" value="1"/>
</dbReference>
<dbReference type="OrthoDB" id="9805159at2"/>
<dbReference type="Pfam" id="PF11852">
    <property type="entry name" value="Pullul_strch_C"/>
    <property type="match status" value="1"/>
</dbReference>
<dbReference type="SUPFAM" id="SSF81296">
    <property type="entry name" value="E set domains"/>
    <property type="match status" value="2"/>
</dbReference>
<feature type="compositionally biased region" description="Low complexity" evidence="2">
    <location>
        <begin position="253"/>
        <end position="264"/>
    </location>
</feature>
<dbReference type="EMBL" id="MSKL01000012">
    <property type="protein sequence ID" value="OLO49691.1"/>
    <property type="molecule type" value="Genomic_DNA"/>
</dbReference>
<dbReference type="NCBIfam" id="TIGR02103">
    <property type="entry name" value="pullul_strch"/>
    <property type="match status" value="1"/>
</dbReference>
<dbReference type="CDD" id="cd02860">
    <property type="entry name" value="E_set_Pullulanase"/>
    <property type="match status" value="1"/>
</dbReference>
<dbReference type="Gene3D" id="2.60.40.1130">
    <property type="entry name" value="Rab geranylgeranyltransferase alpha-subunit, insert domain"/>
    <property type="match status" value="1"/>
</dbReference>
<evidence type="ECO:0000313" key="5">
    <source>
        <dbReference type="EMBL" id="OLO49691.1"/>
    </source>
</evidence>
<feature type="region of interest" description="Disordered" evidence="2">
    <location>
        <begin position="250"/>
        <end position="274"/>
    </location>
</feature>
<dbReference type="Proteomes" id="UP000186394">
    <property type="component" value="Unassembled WGS sequence"/>
</dbReference>
<dbReference type="InterPro" id="IPR014756">
    <property type="entry name" value="Ig_E-set"/>
</dbReference>
<dbReference type="InterPro" id="IPR024561">
    <property type="entry name" value="Pullul_strch_C"/>
</dbReference>
<accession>A0A1Q8VNK1</accession>
<dbReference type="PANTHER" id="PTHR43002">
    <property type="entry name" value="GLYCOGEN DEBRANCHING ENZYME"/>
    <property type="match status" value="1"/>
</dbReference>
<dbReference type="InterPro" id="IPR017853">
    <property type="entry name" value="GH"/>
</dbReference>
<gene>
    <name evidence="5" type="ORF">BKH28_05605</name>
</gene>
<evidence type="ECO:0000256" key="2">
    <source>
        <dbReference type="SAM" id="MobiDB-lite"/>
    </source>
</evidence>
<dbReference type="InterPro" id="IPR013783">
    <property type="entry name" value="Ig-like_fold"/>
</dbReference>
<name>A0A1Q8VNK1_9ACTO</name>
<dbReference type="InterPro" id="IPR011839">
    <property type="entry name" value="Pullul_strch"/>
</dbReference>
<comment type="caution">
    <text evidence="5">The sequence shown here is derived from an EMBL/GenBank/DDBJ whole genome shotgun (WGS) entry which is preliminary data.</text>
</comment>
<organism evidence="5 6">
    <name type="scientific">Actinomyces oris</name>
    <dbReference type="NCBI Taxonomy" id="544580"/>
    <lineage>
        <taxon>Bacteria</taxon>
        <taxon>Bacillati</taxon>
        <taxon>Actinomycetota</taxon>
        <taxon>Actinomycetes</taxon>
        <taxon>Actinomycetales</taxon>
        <taxon>Actinomycetaceae</taxon>
        <taxon>Actinomyces</taxon>
    </lineage>
</organism>
<evidence type="ECO:0000259" key="3">
    <source>
        <dbReference type="Pfam" id="PF11852"/>
    </source>
</evidence>
<dbReference type="SUPFAM" id="SSF51011">
    <property type="entry name" value="Glycosyl hydrolase domain"/>
    <property type="match status" value="1"/>
</dbReference>
<dbReference type="InterPro" id="IPR040671">
    <property type="entry name" value="Pullulanase_N2"/>
</dbReference>
<evidence type="ECO:0000313" key="6">
    <source>
        <dbReference type="Proteomes" id="UP000186394"/>
    </source>
</evidence>
<protein>
    <submittedName>
        <fullName evidence="5">Pullulanase</fullName>
    </submittedName>
</protein>
<dbReference type="AlphaFoldDB" id="A0A1Q8VNK1"/>
<dbReference type="SUPFAM" id="SSF51445">
    <property type="entry name" value="(Trans)glycosidases"/>
    <property type="match status" value="1"/>
</dbReference>
<dbReference type="Gene3D" id="2.60.40.1180">
    <property type="entry name" value="Golgi alpha-mannosidase II"/>
    <property type="match status" value="1"/>
</dbReference>
<feature type="domain" description="Alpha-1,6-glucosidases pullulanase-type C-terminal" evidence="3">
    <location>
        <begin position="806"/>
        <end position="970"/>
    </location>
</feature>